<keyword evidence="3" id="KW-1185">Reference proteome</keyword>
<reference evidence="2 3" key="1">
    <citation type="submission" date="2024-06" db="EMBL/GenBank/DDBJ databases">
        <title>Genomic Encyclopedia of Type Strains, Phase IV (KMG-IV): sequencing the most valuable type-strain genomes for metagenomic binning, comparative biology and taxonomic classification.</title>
        <authorList>
            <person name="Goeker M."/>
        </authorList>
    </citation>
    <scope>NUCLEOTIDE SEQUENCE [LARGE SCALE GENOMIC DNA]</scope>
    <source>
        <strain evidence="2 3">DSM 23650</strain>
    </source>
</reference>
<sequence>MKAVITKPMCVVGDNKNIIRFETSTPNNPFVEISNQVYARLKRANAAKPFVDVTTTKPDKAVEQIKQVEKELDQIPSEPVIEETSLEKPKEYKASKTSTQTSKKA</sequence>
<gene>
    <name evidence="2" type="ORF">ABID39_001355</name>
</gene>
<protein>
    <submittedName>
        <fullName evidence="2">Uncharacterized protein</fullName>
    </submittedName>
</protein>
<organism evidence="2 3">
    <name type="scientific">Bartonella japonica</name>
    <dbReference type="NCBI Taxonomy" id="357761"/>
    <lineage>
        <taxon>Bacteria</taxon>
        <taxon>Pseudomonadati</taxon>
        <taxon>Pseudomonadota</taxon>
        <taxon>Alphaproteobacteria</taxon>
        <taxon>Hyphomicrobiales</taxon>
        <taxon>Bartonellaceae</taxon>
        <taxon>Bartonella</taxon>
    </lineage>
</organism>
<evidence type="ECO:0000313" key="2">
    <source>
        <dbReference type="EMBL" id="MET3560647.1"/>
    </source>
</evidence>
<name>A0ABV2FQ08_9HYPH</name>
<feature type="compositionally biased region" description="Basic and acidic residues" evidence="1">
    <location>
        <begin position="85"/>
        <end position="94"/>
    </location>
</feature>
<accession>A0ABV2FQ08</accession>
<proteinExistence type="predicted"/>
<feature type="region of interest" description="Disordered" evidence="1">
    <location>
        <begin position="73"/>
        <end position="105"/>
    </location>
</feature>
<dbReference type="Proteomes" id="UP001549112">
    <property type="component" value="Unassembled WGS sequence"/>
</dbReference>
<feature type="compositionally biased region" description="Low complexity" evidence="1">
    <location>
        <begin position="95"/>
        <end position="105"/>
    </location>
</feature>
<comment type="caution">
    <text evidence="2">The sequence shown here is derived from an EMBL/GenBank/DDBJ whole genome shotgun (WGS) entry which is preliminary data.</text>
</comment>
<evidence type="ECO:0000256" key="1">
    <source>
        <dbReference type="SAM" id="MobiDB-lite"/>
    </source>
</evidence>
<dbReference type="RefSeq" id="WP_354187196.1">
    <property type="nucleotide sequence ID" value="NZ_JBEPLT010000016.1"/>
</dbReference>
<evidence type="ECO:0000313" key="3">
    <source>
        <dbReference type="Proteomes" id="UP001549112"/>
    </source>
</evidence>
<dbReference type="EMBL" id="JBEPLT010000016">
    <property type="protein sequence ID" value="MET3560647.1"/>
    <property type="molecule type" value="Genomic_DNA"/>
</dbReference>